<keyword evidence="2" id="KW-1185">Reference proteome</keyword>
<protein>
    <submittedName>
        <fullName evidence="1">Uncharacterized protein</fullName>
    </submittedName>
</protein>
<proteinExistence type="predicted"/>
<organism evidence="1 2">
    <name type="scientific">Anditalea andensis</name>
    <dbReference type="NCBI Taxonomy" id="1048983"/>
    <lineage>
        <taxon>Bacteria</taxon>
        <taxon>Pseudomonadati</taxon>
        <taxon>Bacteroidota</taxon>
        <taxon>Cytophagia</taxon>
        <taxon>Cytophagales</taxon>
        <taxon>Cytophagaceae</taxon>
        <taxon>Anditalea</taxon>
    </lineage>
</organism>
<comment type="caution">
    <text evidence="1">The sequence shown here is derived from an EMBL/GenBank/DDBJ whole genome shotgun (WGS) entry which is preliminary data.</text>
</comment>
<sequence>MITFLRLYFVAFLLILTFESQAQKYPNSLYGEILGNGLFYSINYERNIMAKGIVFLSHLSVLRVLVEKLPEFR</sequence>
<name>A0A074KZ34_9BACT</name>
<dbReference type="EMBL" id="JMIH01000023">
    <property type="protein sequence ID" value="KEO72888.1"/>
    <property type="molecule type" value="Genomic_DNA"/>
</dbReference>
<dbReference type="AlphaFoldDB" id="A0A074KZ34"/>
<accession>A0A074KZ34</accession>
<dbReference type="OrthoDB" id="966005at2"/>
<gene>
    <name evidence="1" type="ORF">EL17_14785</name>
</gene>
<evidence type="ECO:0000313" key="1">
    <source>
        <dbReference type="EMBL" id="KEO72888.1"/>
    </source>
</evidence>
<evidence type="ECO:0000313" key="2">
    <source>
        <dbReference type="Proteomes" id="UP000027821"/>
    </source>
</evidence>
<dbReference type="Proteomes" id="UP000027821">
    <property type="component" value="Unassembled WGS sequence"/>
</dbReference>
<dbReference type="STRING" id="1048983.EL17_14785"/>
<reference evidence="1 2" key="1">
    <citation type="submission" date="2014-04" db="EMBL/GenBank/DDBJ databases">
        <title>Characterization and application of a salt tolerant electro-active bacterium.</title>
        <authorList>
            <person name="Yang L."/>
            <person name="Wei S."/>
            <person name="Tay Q.X.M."/>
        </authorList>
    </citation>
    <scope>NUCLEOTIDE SEQUENCE [LARGE SCALE GENOMIC DNA]</scope>
    <source>
        <strain evidence="1 2">LY1</strain>
    </source>
</reference>